<dbReference type="AlphaFoldDB" id="A0AAQ3WRE9"/>
<organism evidence="2 3">
    <name type="scientific">Paspalum notatum var. saurae</name>
    <dbReference type="NCBI Taxonomy" id="547442"/>
    <lineage>
        <taxon>Eukaryota</taxon>
        <taxon>Viridiplantae</taxon>
        <taxon>Streptophyta</taxon>
        <taxon>Embryophyta</taxon>
        <taxon>Tracheophyta</taxon>
        <taxon>Spermatophyta</taxon>
        <taxon>Magnoliopsida</taxon>
        <taxon>Liliopsida</taxon>
        <taxon>Poales</taxon>
        <taxon>Poaceae</taxon>
        <taxon>PACMAD clade</taxon>
        <taxon>Panicoideae</taxon>
        <taxon>Andropogonodae</taxon>
        <taxon>Paspaleae</taxon>
        <taxon>Paspalinae</taxon>
        <taxon>Paspalum</taxon>
    </lineage>
</organism>
<reference evidence="2 3" key="1">
    <citation type="submission" date="2024-02" db="EMBL/GenBank/DDBJ databases">
        <title>High-quality chromosome-scale genome assembly of Pensacola bahiagrass (Paspalum notatum Flugge var. saurae).</title>
        <authorList>
            <person name="Vega J.M."/>
            <person name="Podio M."/>
            <person name="Orjuela J."/>
            <person name="Siena L.A."/>
            <person name="Pessino S.C."/>
            <person name="Combes M.C."/>
            <person name="Mariac C."/>
            <person name="Albertini E."/>
            <person name="Pupilli F."/>
            <person name="Ortiz J.P.A."/>
            <person name="Leblanc O."/>
        </authorList>
    </citation>
    <scope>NUCLEOTIDE SEQUENCE [LARGE SCALE GENOMIC DNA]</scope>
    <source>
        <strain evidence="2">R1</strain>
        <tissue evidence="2">Leaf</tissue>
    </source>
</reference>
<evidence type="ECO:0000313" key="3">
    <source>
        <dbReference type="Proteomes" id="UP001341281"/>
    </source>
</evidence>
<keyword evidence="3" id="KW-1185">Reference proteome</keyword>
<evidence type="ECO:0000313" key="2">
    <source>
        <dbReference type="EMBL" id="WVZ71608.1"/>
    </source>
</evidence>
<name>A0AAQ3WRE9_PASNO</name>
<gene>
    <name evidence="2" type="ORF">U9M48_020177</name>
</gene>
<evidence type="ECO:0000256" key="1">
    <source>
        <dbReference type="SAM" id="MobiDB-lite"/>
    </source>
</evidence>
<feature type="compositionally biased region" description="Basic and acidic residues" evidence="1">
    <location>
        <begin position="1"/>
        <end position="32"/>
    </location>
</feature>
<sequence length="247" mass="26313">MASMQKSREERARSAAQKAADELAASRRDQVHEAAAASTQGGGGGILSSVQESARSVMGAVRSTFSRDDDSASATAMGKAAEAKDAAAASMESAKEYAVDKKEGARQALAGDAVGRKGETDESAWQQGQDVRRRAAEKAQEEARRAHEPPPSEEEKGRPATENIYGKARGAMGAFGEKMVMPTDVVERKRAEAAAGRRPLRRRRGRPPGTPEEDVMLRVKAADQMTGQAFNDVGVMGEEGAGMPRRR</sequence>
<accession>A0AAQ3WRE9</accession>
<feature type="compositionally biased region" description="Basic and acidic residues" evidence="1">
    <location>
        <begin position="93"/>
        <end position="105"/>
    </location>
</feature>
<feature type="compositionally biased region" description="Basic and acidic residues" evidence="1">
    <location>
        <begin position="130"/>
        <end position="159"/>
    </location>
</feature>
<dbReference type="Proteomes" id="UP001341281">
    <property type="component" value="Chromosome 04"/>
</dbReference>
<feature type="compositionally biased region" description="Low complexity" evidence="1">
    <location>
        <begin position="72"/>
        <end position="92"/>
    </location>
</feature>
<feature type="region of interest" description="Disordered" evidence="1">
    <location>
        <begin position="228"/>
        <end position="247"/>
    </location>
</feature>
<protein>
    <submittedName>
        <fullName evidence="2">Uncharacterized protein</fullName>
    </submittedName>
</protein>
<proteinExistence type="predicted"/>
<feature type="region of interest" description="Disordered" evidence="1">
    <location>
        <begin position="189"/>
        <end position="215"/>
    </location>
</feature>
<dbReference type="EMBL" id="CP144748">
    <property type="protein sequence ID" value="WVZ71608.1"/>
    <property type="molecule type" value="Genomic_DNA"/>
</dbReference>
<feature type="region of interest" description="Disordered" evidence="1">
    <location>
        <begin position="1"/>
        <end position="164"/>
    </location>
</feature>